<reference evidence="3" key="1">
    <citation type="journal article" date="2010" name="Nat. Biotechnol.">
        <title>Draft genome sequence of the oilseed species Ricinus communis.</title>
        <authorList>
            <person name="Chan A.P."/>
            <person name="Crabtree J."/>
            <person name="Zhao Q."/>
            <person name="Lorenzi H."/>
            <person name="Orvis J."/>
            <person name="Puiu D."/>
            <person name="Melake-Berhan A."/>
            <person name="Jones K.M."/>
            <person name="Redman J."/>
            <person name="Chen G."/>
            <person name="Cahoon E.B."/>
            <person name="Gedil M."/>
            <person name="Stanke M."/>
            <person name="Haas B.J."/>
            <person name="Wortman J.R."/>
            <person name="Fraser-Liggett C.M."/>
            <person name="Ravel J."/>
            <person name="Rabinowicz P.D."/>
        </authorList>
    </citation>
    <scope>NUCLEOTIDE SEQUENCE [LARGE SCALE GENOMIC DNA]</scope>
    <source>
        <strain evidence="3">cv. Hale</strain>
    </source>
</reference>
<sequence>MPTAISTIIAPKPIPTISPARVPGGSPRDEGGGTKPSVVDPFVVADAGEGGRAVELVTGGVKAVEFVSGSGGEEAVVLVSEGGGGKVGVSSGAGDDIAGEEFRRQKNGSALAKKEKIRTRLHFCISTWADWS</sequence>
<evidence type="ECO:0000313" key="2">
    <source>
        <dbReference type="EMBL" id="EEF46464.1"/>
    </source>
</evidence>
<proteinExistence type="predicted"/>
<dbReference type="Proteomes" id="UP000008311">
    <property type="component" value="Unassembled WGS sequence"/>
</dbReference>
<feature type="region of interest" description="Disordered" evidence="1">
    <location>
        <begin position="1"/>
        <end position="40"/>
    </location>
</feature>
<gene>
    <name evidence="2" type="ORF">RCOM_1494380</name>
</gene>
<dbReference type="InParanoid" id="B9RQM5"/>
<protein>
    <submittedName>
        <fullName evidence="2">Uncharacterized protein</fullName>
    </submittedName>
</protein>
<keyword evidence="3" id="KW-1185">Reference proteome</keyword>
<organism evidence="2 3">
    <name type="scientific">Ricinus communis</name>
    <name type="common">Castor bean</name>
    <dbReference type="NCBI Taxonomy" id="3988"/>
    <lineage>
        <taxon>Eukaryota</taxon>
        <taxon>Viridiplantae</taxon>
        <taxon>Streptophyta</taxon>
        <taxon>Embryophyta</taxon>
        <taxon>Tracheophyta</taxon>
        <taxon>Spermatophyta</taxon>
        <taxon>Magnoliopsida</taxon>
        <taxon>eudicotyledons</taxon>
        <taxon>Gunneridae</taxon>
        <taxon>Pentapetalae</taxon>
        <taxon>rosids</taxon>
        <taxon>fabids</taxon>
        <taxon>Malpighiales</taxon>
        <taxon>Euphorbiaceae</taxon>
        <taxon>Acalyphoideae</taxon>
        <taxon>Acalypheae</taxon>
        <taxon>Ricinus</taxon>
    </lineage>
</organism>
<name>B9RQM5_RICCO</name>
<evidence type="ECO:0000313" key="3">
    <source>
        <dbReference type="Proteomes" id="UP000008311"/>
    </source>
</evidence>
<dbReference type="EMBL" id="EQ973801">
    <property type="protein sequence ID" value="EEF46464.1"/>
    <property type="molecule type" value="Genomic_DNA"/>
</dbReference>
<evidence type="ECO:0000256" key="1">
    <source>
        <dbReference type="SAM" id="MobiDB-lite"/>
    </source>
</evidence>
<accession>B9RQM5</accession>
<dbReference type="AlphaFoldDB" id="B9RQM5"/>